<feature type="signal peptide" evidence="2">
    <location>
        <begin position="1"/>
        <end position="38"/>
    </location>
</feature>
<keyword evidence="4" id="KW-1185">Reference proteome</keyword>
<dbReference type="Pfam" id="PF04956">
    <property type="entry name" value="TrbC"/>
    <property type="match status" value="1"/>
</dbReference>
<dbReference type="InterPro" id="IPR007039">
    <property type="entry name" value="TrbC/VirB2"/>
</dbReference>
<dbReference type="Proteomes" id="UP000617634">
    <property type="component" value="Unassembled WGS sequence"/>
</dbReference>
<keyword evidence="1" id="KW-1133">Transmembrane helix</keyword>
<feature type="transmembrane region" description="Helical" evidence="1">
    <location>
        <begin position="83"/>
        <end position="103"/>
    </location>
</feature>
<organism evidence="3 4">
    <name type="scientific">Novosphingobium aureum</name>
    <dbReference type="NCBI Taxonomy" id="2792964"/>
    <lineage>
        <taxon>Bacteria</taxon>
        <taxon>Pseudomonadati</taxon>
        <taxon>Pseudomonadota</taxon>
        <taxon>Alphaproteobacteria</taxon>
        <taxon>Sphingomonadales</taxon>
        <taxon>Sphingomonadaceae</taxon>
        <taxon>Novosphingobium</taxon>
    </lineage>
</organism>
<protein>
    <submittedName>
        <fullName evidence="3">TrbC/VirB2 family protein</fullName>
    </submittedName>
</protein>
<dbReference type="RefSeq" id="WP_197167086.1">
    <property type="nucleotide sequence ID" value="NZ_JADZGI010000006.1"/>
</dbReference>
<accession>A0A931HGJ7</accession>
<evidence type="ECO:0000313" key="4">
    <source>
        <dbReference type="Proteomes" id="UP000617634"/>
    </source>
</evidence>
<keyword evidence="1" id="KW-0812">Transmembrane</keyword>
<reference evidence="3" key="1">
    <citation type="submission" date="2020-11" db="EMBL/GenBank/DDBJ databases">
        <title>Novosphingobium aureum sp. nov., a marine bacterium isolated from sediment of a salt flat.</title>
        <authorList>
            <person name="Yoo Y."/>
            <person name="Kim J.-J."/>
        </authorList>
    </citation>
    <scope>NUCLEOTIDE SEQUENCE</scope>
    <source>
        <strain evidence="3">YJ-S2-02</strain>
    </source>
</reference>
<dbReference type="EMBL" id="JADZGI010000006">
    <property type="protein sequence ID" value="MBH0114993.1"/>
    <property type="molecule type" value="Genomic_DNA"/>
</dbReference>
<proteinExistence type="predicted"/>
<gene>
    <name evidence="3" type="ORF">I5E68_18765</name>
</gene>
<evidence type="ECO:0000256" key="2">
    <source>
        <dbReference type="SAM" id="SignalP"/>
    </source>
</evidence>
<feature type="transmembrane region" description="Helical" evidence="1">
    <location>
        <begin position="54"/>
        <end position="71"/>
    </location>
</feature>
<comment type="caution">
    <text evidence="3">The sequence shown here is derived from an EMBL/GenBank/DDBJ whole genome shotgun (WGS) entry which is preliminary data.</text>
</comment>
<evidence type="ECO:0000256" key="1">
    <source>
        <dbReference type="SAM" id="Phobius"/>
    </source>
</evidence>
<evidence type="ECO:0000313" key="3">
    <source>
        <dbReference type="EMBL" id="MBH0114993.1"/>
    </source>
</evidence>
<sequence length="106" mass="11191">MKFSRRPARRILSDRRARQIVGVAGLLASMAMSQAAFASTSIETGLDTIESWMITIASVVGVIAIMAVGYAKLTGRMDWGRAVTVLIGIGIIFSATTIVGWMGGSA</sequence>
<feature type="chain" id="PRO_5036743833" evidence="2">
    <location>
        <begin position="39"/>
        <end position="106"/>
    </location>
</feature>
<keyword evidence="2" id="KW-0732">Signal</keyword>
<dbReference type="AlphaFoldDB" id="A0A931HGJ7"/>
<keyword evidence="1" id="KW-0472">Membrane</keyword>
<name>A0A931HGJ7_9SPHN</name>